<sequence length="360" mass="39943">MASSTTTVVVDLPNPREAARSGGYKLHPLFSSPAADVLLYSTDAVMYRVHSYTLRMASGFFRDMFTLPQPSLPAGNEDVCVPGHRESRILLPTYENSNILTLFLMLITGTPVHSPLHEWGVVTAASTSSSSSCYLSNTDSTTSHPCFDVIDGILRLAENWDAPGPLSYIRFGIQSAELVRLDPLRLYAIASHFGWENERSWAAQHTMKLDILQASDVGTLETLERMSSKDLMSLLNLRHRRREEFRELLDDPDSFSVGNSEETPLCTQCGETPINNRTWKALKEAMVVEMDKRPLGDSILGFDVDGIGEEIFEGGILTWPEAEACFDAACMKEGCGGLYYDKCATLKQLQACVDDLPWDL</sequence>
<protein>
    <recommendedName>
        <fullName evidence="3">BTB domain-containing protein</fullName>
    </recommendedName>
</protein>
<organism evidence="1 2">
    <name type="scientific">Gymnopus androsaceus JB14</name>
    <dbReference type="NCBI Taxonomy" id="1447944"/>
    <lineage>
        <taxon>Eukaryota</taxon>
        <taxon>Fungi</taxon>
        <taxon>Dikarya</taxon>
        <taxon>Basidiomycota</taxon>
        <taxon>Agaricomycotina</taxon>
        <taxon>Agaricomycetes</taxon>
        <taxon>Agaricomycetidae</taxon>
        <taxon>Agaricales</taxon>
        <taxon>Marasmiineae</taxon>
        <taxon>Omphalotaceae</taxon>
        <taxon>Gymnopus</taxon>
    </lineage>
</organism>
<accession>A0A6A4GBJ7</accession>
<evidence type="ECO:0000313" key="1">
    <source>
        <dbReference type="EMBL" id="KAE9382760.1"/>
    </source>
</evidence>
<dbReference type="OrthoDB" id="3238622at2759"/>
<evidence type="ECO:0000313" key="2">
    <source>
        <dbReference type="Proteomes" id="UP000799118"/>
    </source>
</evidence>
<dbReference type="Proteomes" id="UP000799118">
    <property type="component" value="Unassembled WGS sequence"/>
</dbReference>
<name>A0A6A4GBJ7_9AGAR</name>
<dbReference type="EMBL" id="ML771017">
    <property type="protein sequence ID" value="KAE9382760.1"/>
    <property type="molecule type" value="Genomic_DNA"/>
</dbReference>
<dbReference type="AlphaFoldDB" id="A0A6A4GBJ7"/>
<evidence type="ECO:0008006" key="3">
    <source>
        <dbReference type="Google" id="ProtNLM"/>
    </source>
</evidence>
<proteinExistence type="predicted"/>
<keyword evidence="2" id="KW-1185">Reference proteome</keyword>
<reference evidence="1" key="1">
    <citation type="journal article" date="2019" name="Environ. Microbiol.">
        <title>Fungal ecological strategies reflected in gene transcription - a case study of two litter decomposers.</title>
        <authorList>
            <person name="Barbi F."/>
            <person name="Kohler A."/>
            <person name="Barry K."/>
            <person name="Baskaran P."/>
            <person name="Daum C."/>
            <person name="Fauchery L."/>
            <person name="Ihrmark K."/>
            <person name="Kuo A."/>
            <person name="LaButti K."/>
            <person name="Lipzen A."/>
            <person name="Morin E."/>
            <person name="Grigoriev I.V."/>
            <person name="Henrissat B."/>
            <person name="Lindahl B."/>
            <person name="Martin F."/>
        </authorList>
    </citation>
    <scope>NUCLEOTIDE SEQUENCE</scope>
    <source>
        <strain evidence="1">JB14</strain>
    </source>
</reference>
<gene>
    <name evidence="1" type="ORF">BT96DRAFT_182197</name>
</gene>